<comment type="similarity">
    <text evidence="1">Belongs to the TMA16 family.</text>
</comment>
<dbReference type="RefSeq" id="XP_019022149.1">
    <property type="nucleotide sequence ID" value="XM_019171889.1"/>
</dbReference>
<dbReference type="Gene3D" id="1.20.1440.170">
    <property type="entry name" value="Translation machinery-associated protein 16-like"/>
    <property type="match status" value="1"/>
</dbReference>
<organism evidence="2 3">
    <name type="scientific">Saitoella complicata (strain BCRC 22490 / CBS 7301 / JCM 7358 / NBRC 10748 / NRRL Y-17804)</name>
    <dbReference type="NCBI Taxonomy" id="698492"/>
    <lineage>
        <taxon>Eukaryota</taxon>
        <taxon>Fungi</taxon>
        <taxon>Dikarya</taxon>
        <taxon>Ascomycota</taxon>
        <taxon>Taphrinomycotina</taxon>
        <taxon>Taphrinomycotina incertae sedis</taxon>
        <taxon>Saitoella</taxon>
    </lineage>
</organism>
<evidence type="ECO:0000313" key="2">
    <source>
        <dbReference type="EMBL" id="GAO49597.1"/>
    </source>
</evidence>
<dbReference type="Pfam" id="PF11176">
    <property type="entry name" value="Tma16"/>
    <property type="match status" value="1"/>
</dbReference>
<dbReference type="AlphaFoldDB" id="A0A0E9NI98"/>
<dbReference type="InterPro" id="IPR021346">
    <property type="entry name" value="Tma16"/>
</dbReference>
<dbReference type="Proteomes" id="UP000033140">
    <property type="component" value="Unassembled WGS sequence"/>
</dbReference>
<evidence type="ECO:0000256" key="1">
    <source>
        <dbReference type="ARBA" id="ARBA00034127"/>
    </source>
</evidence>
<evidence type="ECO:0000313" key="3">
    <source>
        <dbReference type="Proteomes" id="UP000033140"/>
    </source>
</evidence>
<comment type="caution">
    <text evidence="2">The sequence shown here is derived from an EMBL/GenBank/DDBJ whole genome shotgun (WGS) entry which is preliminary data.</text>
</comment>
<reference evidence="2 3" key="2">
    <citation type="journal article" date="2014" name="J. Gen. Appl. Microbiol.">
        <title>The early diverging ascomycetous budding yeast Saitoella complicata has three histone deacetylases belonging to the Clr6, Hos2, and Rpd3 lineages.</title>
        <authorList>
            <person name="Nishida H."/>
            <person name="Matsumoto T."/>
            <person name="Kondo S."/>
            <person name="Hamamoto M."/>
            <person name="Yoshikawa H."/>
        </authorList>
    </citation>
    <scope>NUCLEOTIDE SEQUENCE [LARGE SCALE GENOMIC DNA]</scope>
    <source>
        <strain evidence="2 3">NRRL Y-17804</strain>
    </source>
</reference>
<name>A0A0E9NI98_SAICN</name>
<reference evidence="2 3" key="1">
    <citation type="journal article" date="2011" name="J. Gen. Appl. Microbiol.">
        <title>Draft genome sequencing of the enigmatic yeast Saitoella complicata.</title>
        <authorList>
            <person name="Nishida H."/>
            <person name="Hamamoto M."/>
            <person name="Sugiyama J."/>
        </authorList>
    </citation>
    <scope>NUCLEOTIDE SEQUENCE [LARGE SCALE GENOMIC DNA]</scope>
    <source>
        <strain evidence="2 3">NRRL Y-17804</strain>
    </source>
</reference>
<evidence type="ECO:0008006" key="4">
    <source>
        <dbReference type="Google" id="ProtNLM"/>
    </source>
</evidence>
<dbReference type="PANTHER" id="PTHR13349">
    <property type="entry name" value="TRANSLATION MACHINERY-ASSOCIATED PROTEIN 16"/>
    <property type="match status" value="1"/>
</dbReference>
<protein>
    <recommendedName>
        <fullName evidence="4">Translation machinery-associated protein 16</fullName>
    </recommendedName>
</protein>
<dbReference type="PANTHER" id="PTHR13349:SF2">
    <property type="entry name" value="TRANSLATION MACHINERY-ASSOCIATED PROTEIN 16"/>
    <property type="match status" value="1"/>
</dbReference>
<dbReference type="OMA" id="FWMPDLS"/>
<accession>A0A0E9NI98</accession>
<dbReference type="OrthoDB" id="270284at2759"/>
<proteinExistence type="inferred from homology"/>
<dbReference type="InterPro" id="IPR038356">
    <property type="entry name" value="Tma16_sf"/>
</dbReference>
<keyword evidence="3" id="KW-1185">Reference proteome</keyword>
<reference evidence="2 3" key="3">
    <citation type="journal article" date="2015" name="Genome Announc.">
        <title>Draft Genome Sequence of the Archiascomycetous Yeast Saitoella complicata.</title>
        <authorList>
            <person name="Yamauchi K."/>
            <person name="Kondo S."/>
            <person name="Hamamoto M."/>
            <person name="Takahashi Y."/>
            <person name="Ogura Y."/>
            <person name="Hayashi T."/>
            <person name="Nishida H."/>
        </authorList>
    </citation>
    <scope>NUCLEOTIDE SEQUENCE [LARGE SCALE GENOMIC DNA]</scope>
    <source>
        <strain evidence="2 3">NRRL Y-17804</strain>
    </source>
</reference>
<dbReference type="EMBL" id="BACD03000024">
    <property type="protein sequence ID" value="GAO49597.1"/>
    <property type="molecule type" value="Genomic_DNA"/>
</dbReference>
<sequence length="169" mass="19887">MPKKRSMKDIGKQDEIHPSSRRFTQLNRVVLRDDKLARMNHLRHKSKNNQVSRAIVFKLALEEAKVTTFTEAQIHEVIQQYIARKDVELAEEKAKRRPGRPPTAKQQQLTMSIEQEKKEYETGFYCPDLRDAESCEQIILWSGDFNALPRIKFTRFSKPKEETVEVMQE</sequence>
<dbReference type="STRING" id="698492.A0A0E9NI98"/>
<gene>
    <name evidence="2" type="ORF">G7K_3746-t1</name>
</gene>
<dbReference type="GO" id="GO:0005634">
    <property type="term" value="C:nucleus"/>
    <property type="evidence" value="ECO:0007669"/>
    <property type="project" value="TreeGrafter"/>
</dbReference>